<dbReference type="SUPFAM" id="SSF53756">
    <property type="entry name" value="UDP-Glycosyltransferase/glycogen phosphorylase"/>
    <property type="match status" value="1"/>
</dbReference>
<evidence type="ECO:0000259" key="2">
    <source>
        <dbReference type="Pfam" id="PF00534"/>
    </source>
</evidence>
<dbReference type="STRING" id="1802624.A2982_01220"/>
<evidence type="ECO:0000256" key="1">
    <source>
        <dbReference type="ARBA" id="ARBA00022679"/>
    </source>
</evidence>
<proteinExistence type="predicted"/>
<feature type="domain" description="Glycosyl transferase family 1" evidence="2">
    <location>
        <begin position="200"/>
        <end position="363"/>
    </location>
</feature>
<dbReference type="GO" id="GO:0016757">
    <property type="term" value="F:glycosyltransferase activity"/>
    <property type="evidence" value="ECO:0007669"/>
    <property type="project" value="InterPro"/>
</dbReference>
<name>A0A1F4V2F1_UNCKA</name>
<dbReference type="GO" id="GO:0009103">
    <property type="term" value="P:lipopolysaccharide biosynthetic process"/>
    <property type="evidence" value="ECO:0007669"/>
    <property type="project" value="TreeGrafter"/>
</dbReference>
<dbReference type="Pfam" id="PF00534">
    <property type="entry name" value="Glycos_transf_1"/>
    <property type="match status" value="1"/>
</dbReference>
<dbReference type="Gene3D" id="3.40.50.2000">
    <property type="entry name" value="Glycogen Phosphorylase B"/>
    <property type="match status" value="2"/>
</dbReference>
<sequence length="386" mass="44331">MHIGIDARLYGIAGPGRYISNLIEQLEKLDKSNEYIIFVTKAGNDLYHPKNPNFKKWVADYPLYSIQEQTNFLIDLFRAKLDLLHVPHFNIPVLYHRKFIVTIHDLIMDDTDSKEATTKSPYVFMTKKFFYKIVMRFAAAKSKKILVPSETVKKEILDSMESLDESKIVVTYEGVAENLIKSAPSDKNVLSTRLEQMKIKDRYFLYVGSAYPHKNLETLVISFKEFLQENPELSFQLVIAGRIDDFSQRLAGFVHALKLDSQIIFAAKYAENKYVPDKDLAYLYKGAVAYIFPSLKEGFSITPLEAQSFGIPVLISDIPTHKEVFKDSALYFNPKSPVEFTKKLYTISFDEDLRKILVKSGQENAAKYSWESMGRKTLEEYIKATG</sequence>
<dbReference type="InterPro" id="IPR028098">
    <property type="entry name" value="Glyco_trans_4-like_N"/>
</dbReference>
<evidence type="ECO:0000313" key="4">
    <source>
        <dbReference type="EMBL" id="OGC51361.1"/>
    </source>
</evidence>
<dbReference type="Pfam" id="PF13439">
    <property type="entry name" value="Glyco_transf_4"/>
    <property type="match status" value="1"/>
</dbReference>
<dbReference type="CDD" id="cd03809">
    <property type="entry name" value="GT4_MtfB-like"/>
    <property type="match status" value="1"/>
</dbReference>
<dbReference type="InterPro" id="IPR001296">
    <property type="entry name" value="Glyco_trans_1"/>
</dbReference>
<comment type="caution">
    <text evidence="4">The sequence shown here is derived from an EMBL/GenBank/DDBJ whole genome shotgun (WGS) entry which is preliminary data.</text>
</comment>
<dbReference type="AlphaFoldDB" id="A0A1F4V2F1"/>
<accession>A0A1F4V2F1</accession>
<dbReference type="PANTHER" id="PTHR46401:SF2">
    <property type="entry name" value="GLYCOSYLTRANSFERASE WBBK-RELATED"/>
    <property type="match status" value="1"/>
</dbReference>
<evidence type="ECO:0000313" key="5">
    <source>
        <dbReference type="Proteomes" id="UP000178771"/>
    </source>
</evidence>
<feature type="domain" description="Glycosyltransferase subfamily 4-like N-terminal" evidence="3">
    <location>
        <begin position="14"/>
        <end position="175"/>
    </location>
</feature>
<gene>
    <name evidence="4" type="ORF">A2982_01220</name>
</gene>
<dbReference type="EMBL" id="MEVH01000025">
    <property type="protein sequence ID" value="OGC51361.1"/>
    <property type="molecule type" value="Genomic_DNA"/>
</dbReference>
<evidence type="ECO:0008006" key="6">
    <source>
        <dbReference type="Google" id="ProtNLM"/>
    </source>
</evidence>
<evidence type="ECO:0000259" key="3">
    <source>
        <dbReference type="Pfam" id="PF13439"/>
    </source>
</evidence>
<organism evidence="4 5">
    <name type="scientific">candidate division WWE3 bacterium RIFCSPLOWO2_01_FULL_39_13</name>
    <dbReference type="NCBI Taxonomy" id="1802624"/>
    <lineage>
        <taxon>Bacteria</taxon>
        <taxon>Katanobacteria</taxon>
    </lineage>
</organism>
<dbReference type="PANTHER" id="PTHR46401">
    <property type="entry name" value="GLYCOSYLTRANSFERASE WBBK-RELATED"/>
    <property type="match status" value="1"/>
</dbReference>
<reference evidence="4 5" key="1">
    <citation type="journal article" date="2016" name="Nat. Commun.">
        <title>Thousands of microbial genomes shed light on interconnected biogeochemical processes in an aquifer system.</title>
        <authorList>
            <person name="Anantharaman K."/>
            <person name="Brown C.T."/>
            <person name="Hug L.A."/>
            <person name="Sharon I."/>
            <person name="Castelle C.J."/>
            <person name="Probst A.J."/>
            <person name="Thomas B.C."/>
            <person name="Singh A."/>
            <person name="Wilkins M.J."/>
            <person name="Karaoz U."/>
            <person name="Brodie E.L."/>
            <person name="Williams K.H."/>
            <person name="Hubbard S.S."/>
            <person name="Banfield J.F."/>
        </authorList>
    </citation>
    <scope>NUCLEOTIDE SEQUENCE [LARGE SCALE GENOMIC DNA]</scope>
</reference>
<dbReference type="Proteomes" id="UP000178771">
    <property type="component" value="Unassembled WGS sequence"/>
</dbReference>
<keyword evidence="1" id="KW-0808">Transferase</keyword>
<protein>
    <recommendedName>
        <fullName evidence="6">Glycosyl transferase family 1 domain-containing protein</fullName>
    </recommendedName>
</protein>